<dbReference type="GO" id="GO:0016740">
    <property type="term" value="F:transferase activity"/>
    <property type="evidence" value="ECO:0007669"/>
    <property type="project" value="UniProtKB-KW"/>
</dbReference>
<keyword evidence="1" id="KW-0472">Membrane</keyword>
<evidence type="ECO:0000313" key="4">
    <source>
        <dbReference type="Proteomes" id="UP001050975"/>
    </source>
</evidence>
<dbReference type="Pfam" id="PF00535">
    <property type="entry name" value="Glycos_transf_2"/>
    <property type="match status" value="1"/>
</dbReference>
<dbReference type="EMBL" id="BLAY01000149">
    <property type="protein sequence ID" value="GET42123.1"/>
    <property type="molecule type" value="Genomic_DNA"/>
</dbReference>
<dbReference type="RefSeq" id="WP_226589179.1">
    <property type="nucleotide sequence ID" value="NZ_BLAY01000149.1"/>
</dbReference>
<protein>
    <submittedName>
        <fullName evidence="3">Glycosyl transferase family 2</fullName>
    </submittedName>
</protein>
<dbReference type="PANTHER" id="PTHR48090">
    <property type="entry name" value="UNDECAPRENYL-PHOSPHATE 4-DEOXY-4-FORMAMIDO-L-ARABINOSE TRANSFERASE-RELATED"/>
    <property type="match status" value="1"/>
</dbReference>
<dbReference type="Proteomes" id="UP001050975">
    <property type="component" value="Unassembled WGS sequence"/>
</dbReference>
<dbReference type="InterPro" id="IPR001173">
    <property type="entry name" value="Glyco_trans_2-like"/>
</dbReference>
<dbReference type="Gene3D" id="3.90.550.10">
    <property type="entry name" value="Spore Coat Polysaccharide Biosynthesis Protein SpsA, Chain A"/>
    <property type="match status" value="1"/>
</dbReference>
<evidence type="ECO:0000256" key="1">
    <source>
        <dbReference type="SAM" id="Phobius"/>
    </source>
</evidence>
<dbReference type="AlphaFoldDB" id="A0AAV3XIL1"/>
<feature type="transmembrane region" description="Helical" evidence="1">
    <location>
        <begin position="242"/>
        <end position="264"/>
    </location>
</feature>
<proteinExistence type="predicted"/>
<keyword evidence="1" id="KW-0812">Transmembrane</keyword>
<dbReference type="InterPro" id="IPR029044">
    <property type="entry name" value="Nucleotide-diphossugar_trans"/>
</dbReference>
<gene>
    <name evidence="3" type="ORF">MiSe_69370</name>
</gene>
<sequence>MLDRLQEIKTPSLKNQRIAVLLPCRNEGLTIAQVVAGFQAALPEAKIYVYDNRSTDNTAEQAAAAGAIVRYERIPGKGNVVRRMFADIEADIYVMADGDNTYEAAAVRRLIQFLLVERLDMVVGARREIAKDSEAYRPGHRFGNIFLKTCVQLLFGARLVDMLSGYRVFSRRYVKSFPALSNGFEIETEFTVHALELKMPFIEEPTLYGSRPPGSTSKLRTFQDGWRVLGTAILLFKEARPFLFFGIIFLLLAAFSILLGIPVVEDFFQTGLVPRFPTAILAASTMLLAFLSLTCGMILDSVARGRREAKRMVYLSYSAPEAGIYESATEESHPLN</sequence>
<feature type="transmembrane region" description="Helical" evidence="1">
    <location>
        <begin position="276"/>
        <end position="302"/>
    </location>
</feature>
<keyword evidence="4" id="KW-1185">Reference proteome</keyword>
<dbReference type="PANTHER" id="PTHR48090:SF7">
    <property type="entry name" value="RFBJ PROTEIN"/>
    <property type="match status" value="1"/>
</dbReference>
<organism evidence="3 4">
    <name type="scientific">Microseira wollei NIES-4236</name>
    <dbReference type="NCBI Taxonomy" id="2530354"/>
    <lineage>
        <taxon>Bacteria</taxon>
        <taxon>Bacillati</taxon>
        <taxon>Cyanobacteriota</taxon>
        <taxon>Cyanophyceae</taxon>
        <taxon>Oscillatoriophycideae</taxon>
        <taxon>Aerosakkonematales</taxon>
        <taxon>Aerosakkonemataceae</taxon>
        <taxon>Microseira</taxon>
    </lineage>
</organism>
<name>A0AAV3XIL1_9CYAN</name>
<reference evidence="3" key="1">
    <citation type="submission" date="2019-10" db="EMBL/GenBank/DDBJ databases">
        <title>Draft genome sequece of Microseira wollei NIES-4236.</title>
        <authorList>
            <person name="Yamaguchi H."/>
            <person name="Suzuki S."/>
            <person name="Kawachi M."/>
        </authorList>
    </citation>
    <scope>NUCLEOTIDE SEQUENCE</scope>
    <source>
        <strain evidence="3">NIES-4236</strain>
    </source>
</reference>
<dbReference type="InterPro" id="IPR050256">
    <property type="entry name" value="Glycosyltransferase_2"/>
</dbReference>
<accession>A0AAV3XIL1</accession>
<dbReference type="CDD" id="cd04179">
    <property type="entry name" value="DPM_DPG-synthase_like"/>
    <property type="match status" value="1"/>
</dbReference>
<evidence type="ECO:0000313" key="3">
    <source>
        <dbReference type="EMBL" id="GET42123.1"/>
    </source>
</evidence>
<evidence type="ECO:0000259" key="2">
    <source>
        <dbReference type="Pfam" id="PF00535"/>
    </source>
</evidence>
<feature type="domain" description="Glycosyltransferase 2-like" evidence="2">
    <location>
        <begin position="20"/>
        <end position="174"/>
    </location>
</feature>
<keyword evidence="3" id="KW-0808">Transferase</keyword>
<keyword evidence="1" id="KW-1133">Transmembrane helix</keyword>
<dbReference type="SUPFAM" id="SSF53448">
    <property type="entry name" value="Nucleotide-diphospho-sugar transferases"/>
    <property type="match status" value="1"/>
</dbReference>
<comment type="caution">
    <text evidence="3">The sequence shown here is derived from an EMBL/GenBank/DDBJ whole genome shotgun (WGS) entry which is preliminary data.</text>
</comment>